<dbReference type="AlphaFoldDB" id="A0ABD5YA96"/>
<accession>A0ABD5YA96</accession>
<dbReference type="SUPFAM" id="SSF56784">
    <property type="entry name" value="HAD-like"/>
    <property type="match status" value="1"/>
</dbReference>
<proteinExistence type="predicted"/>
<reference evidence="3" key="2">
    <citation type="journal article" date="2019" name="Int. J. Syst. Evol. Microbiol.">
        <title>The Global Catalogue of Microorganisms (GCM) 10K type strain sequencing project: providing services to taxonomists for standard genome sequencing and annotation.</title>
        <authorList>
            <consortium name="The Broad Institute Genomics Platform"/>
            <consortium name="The Broad Institute Genome Sequencing Center for Infectious Disease"/>
            <person name="Wu L."/>
            <person name="Ma J."/>
        </authorList>
    </citation>
    <scope>NUCLEOTIDE SEQUENCE [LARGE SCALE GENOMIC DNA]</scope>
    <source>
        <strain evidence="3">XZYJT29</strain>
    </source>
</reference>
<comment type="caution">
    <text evidence="2">The sequence shown here is derived from an EMBL/GenBank/DDBJ whole genome shotgun (WGS) entry which is preliminary data.</text>
</comment>
<dbReference type="GO" id="GO:0016791">
    <property type="term" value="F:phosphatase activity"/>
    <property type="evidence" value="ECO:0007669"/>
    <property type="project" value="UniProtKB-ARBA"/>
</dbReference>
<dbReference type="EMBL" id="JBHTAS010000001">
    <property type="protein sequence ID" value="MFC7138268.1"/>
    <property type="molecule type" value="Genomic_DNA"/>
</dbReference>
<organism evidence="2 3">
    <name type="scientific">Halosimplex aquaticum</name>
    <dbReference type="NCBI Taxonomy" id="3026162"/>
    <lineage>
        <taxon>Archaea</taxon>
        <taxon>Methanobacteriati</taxon>
        <taxon>Methanobacteriota</taxon>
        <taxon>Stenosarchaea group</taxon>
        <taxon>Halobacteria</taxon>
        <taxon>Halobacteriales</taxon>
        <taxon>Haloarculaceae</taxon>
        <taxon>Halosimplex</taxon>
    </lineage>
</organism>
<dbReference type="EMBL" id="JBHTAS010000001">
    <property type="protein sequence ID" value="MFC7142835.1"/>
    <property type="molecule type" value="Genomic_DNA"/>
</dbReference>
<evidence type="ECO:0000313" key="1">
    <source>
        <dbReference type="EMBL" id="MFC7138268.1"/>
    </source>
</evidence>
<sequence length="443" mass="47598">MERYDQLYRLYDEFDTETLRAHQAFVDLFPPLDSRVALTYWEDASDELADLRAEIRDAFPGTGETYAAVAAHATRDQAFTGLDLATKYGRPVNALVLDVDETLRSAGTTDNEIPRETLHLLTEFHEAGVPIVVCTGQTLENVKGFLSQGLGNAVVNSGDVSVVYESGTGVFTPGHGPQTKRLLYEDLDEEVRSVFERLRQRVLTDAPERVARGCHLQGNEFNVTLKPNFETGSEAAGEVIDDALVYLLDLLAVAVADYLDVSDDAIDAAANADGDGDDSGDGDGDDGGRAVVGAAAGAWTRAFYAARDPEIRAVLDERGGAPDGVDVPEAVSAFLDRVDVAYYEADAAEVVSRELNKPVGVEAAFEVLGIDDPFALVLGDSKSDLRVMEWIDGENAGIAAAPEHASTVVLDHVRSTDDLVFPAGDAGDVLRTVYALNRLVSVE</sequence>
<keyword evidence="3" id="KW-1185">Reference proteome</keyword>
<dbReference type="GeneID" id="78823190"/>
<dbReference type="PANTHER" id="PTHR10000">
    <property type="entry name" value="PHOSPHOSERINE PHOSPHATASE"/>
    <property type="match status" value="1"/>
</dbReference>
<dbReference type="RefSeq" id="WP_274323883.1">
    <property type="nucleotide sequence ID" value="NZ_CP118158.1"/>
</dbReference>
<dbReference type="InterPro" id="IPR036412">
    <property type="entry name" value="HAD-like_sf"/>
</dbReference>
<reference evidence="2" key="1">
    <citation type="journal article" date="2014" name="Int. J. Syst. Evol. Microbiol.">
        <title>Complete genome sequence of Corynebacterium casei LMG S-19264T (=DSM 44701T), isolated from a smear-ripened cheese.</title>
        <authorList>
            <consortium name="US DOE Joint Genome Institute (JGI-PGF)"/>
            <person name="Walter F."/>
            <person name="Albersmeier A."/>
            <person name="Kalinowski J."/>
            <person name="Ruckert C."/>
        </authorList>
    </citation>
    <scope>NUCLEOTIDE SEQUENCE [LARGE SCALE GENOMIC DNA]</scope>
    <source>
        <strain evidence="2">NBRC 111756</strain>
    </source>
</reference>
<dbReference type="InterPro" id="IPR023214">
    <property type="entry name" value="HAD_sf"/>
</dbReference>
<protein>
    <submittedName>
        <fullName evidence="2">HAD family hydrolase</fullName>
    </submittedName>
</protein>
<dbReference type="PANTHER" id="PTHR10000:SF8">
    <property type="entry name" value="HAD SUPERFAMILY HYDROLASE-LIKE, TYPE 3"/>
    <property type="match status" value="1"/>
</dbReference>
<evidence type="ECO:0000313" key="3">
    <source>
        <dbReference type="Proteomes" id="UP001596432"/>
    </source>
</evidence>
<evidence type="ECO:0000313" key="2">
    <source>
        <dbReference type="EMBL" id="MFC7142835.1"/>
    </source>
</evidence>
<gene>
    <name evidence="1" type="ORF">ACFQMA_00275</name>
    <name evidence="2" type="ORF">ACFQMA_23760</name>
</gene>
<dbReference type="Proteomes" id="UP001596432">
    <property type="component" value="Unassembled WGS sequence"/>
</dbReference>
<keyword evidence="2" id="KW-0378">Hydrolase</keyword>
<dbReference type="Gene3D" id="3.40.50.1000">
    <property type="entry name" value="HAD superfamily/HAD-like"/>
    <property type="match status" value="1"/>
</dbReference>
<name>A0ABD5YA96_9EURY</name>
<reference evidence="2" key="3">
    <citation type="submission" date="2024-09" db="EMBL/GenBank/DDBJ databases">
        <authorList>
            <person name="Sun Q."/>
        </authorList>
    </citation>
    <scope>NUCLEOTIDE SEQUENCE</scope>
    <source>
        <strain evidence="2">NBRC 111756</strain>
    </source>
</reference>